<evidence type="ECO:0000256" key="3">
    <source>
        <dbReference type="ARBA" id="ARBA00004370"/>
    </source>
</evidence>
<dbReference type="GO" id="GO:0016020">
    <property type="term" value="C:membrane"/>
    <property type="evidence" value="ECO:0007669"/>
    <property type="project" value="UniProtKB-SubCell"/>
</dbReference>
<keyword evidence="11" id="KW-0472">Membrane</keyword>
<dbReference type="InterPro" id="IPR000172">
    <property type="entry name" value="GMC_OxRdtase_N"/>
</dbReference>
<comment type="function">
    <text evidence="2">Long-chain fatty alcohol oxidase involved in the omega-oxidation pathway of lipid degradation.</text>
</comment>
<dbReference type="InterPro" id="IPR012400">
    <property type="entry name" value="Long_Oxdase"/>
</dbReference>
<evidence type="ECO:0000256" key="5">
    <source>
        <dbReference type="ARBA" id="ARBA00013125"/>
    </source>
</evidence>
<gene>
    <name evidence="17" type="ORF">ALECFALPRED_003641</name>
</gene>
<dbReference type="EC" id="1.1.3.20" evidence="5 12"/>
<feature type="domain" description="Glucose-methanol-choline oxidoreductase N-terminal" evidence="14">
    <location>
        <begin position="271"/>
        <end position="495"/>
    </location>
</feature>
<keyword evidence="9" id="KW-1133">Transmembrane helix</keyword>
<comment type="catalytic activity">
    <reaction evidence="1 12">
        <text>a long-chain primary fatty alcohol + O2 = a long-chain fatty aldehyde + H2O2</text>
        <dbReference type="Rhea" id="RHEA:22756"/>
        <dbReference type="ChEBI" id="CHEBI:15379"/>
        <dbReference type="ChEBI" id="CHEBI:16240"/>
        <dbReference type="ChEBI" id="CHEBI:17176"/>
        <dbReference type="ChEBI" id="CHEBI:77396"/>
        <dbReference type="EC" id="1.1.3.20"/>
    </reaction>
</comment>
<evidence type="ECO:0000256" key="8">
    <source>
        <dbReference type="ARBA" id="ARBA00022827"/>
    </source>
</evidence>
<evidence type="ECO:0000256" key="1">
    <source>
        <dbReference type="ARBA" id="ARBA00000920"/>
    </source>
</evidence>
<dbReference type="PANTHER" id="PTHR46056">
    <property type="entry name" value="LONG-CHAIN-ALCOHOL OXIDASE"/>
    <property type="match status" value="1"/>
</dbReference>
<evidence type="ECO:0000256" key="9">
    <source>
        <dbReference type="ARBA" id="ARBA00022989"/>
    </source>
</evidence>
<dbReference type="GO" id="GO:0050660">
    <property type="term" value="F:flavin adenine dinucleotide binding"/>
    <property type="evidence" value="ECO:0007669"/>
    <property type="project" value="InterPro"/>
</dbReference>
<dbReference type="InterPro" id="IPR003953">
    <property type="entry name" value="FAD-dep_OxRdtase_2_FAD-bd"/>
</dbReference>
<keyword evidence="7" id="KW-0812">Transmembrane</keyword>
<dbReference type="SUPFAM" id="SSF51905">
    <property type="entry name" value="FAD/NAD(P)-binding domain"/>
    <property type="match status" value="1"/>
</dbReference>
<evidence type="ECO:0000259" key="14">
    <source>
        <dbReference type="Pfam" id="PF00732"/>
    </source>
</evidence>
<feature type="domain" description="FAD-dependent oxidoreductase 2 FAD-binding" evidence="15">
    <location>
        <begin position="222"/>
        <end position="263"/>
    </location>
</feature>
<comment type="subcellular location">
    <subcellularLocation>
        <location evidence="3">Membrane</location>
    </subcellularLocation>
</comment>
<comment type="caution">
    <text evidence="17">The sequence shown here is derived from an EMBL/GenBank/DDBJ whole genome shotgun (WGS) entry which is preliminary data.</text>
</comment>
<evidence type="ECO:0000256" key="12">
    <source>
        <dbReference type="PIRNR" id="PIRNR028937"/>
    </source>
</evidence>
<dbReference type="InterPro" id="IPR036188">
    <property type="entry name" value="FAD/NAD-bd_sf"/>
</dbReference>
<evidence type="ECO:0000256" key="13">
    <source>
        <dbReference type="PIRSR" id="PIRSR028937-1"/>
    </source>
</evidence>
<evidence type="ECO:0000256" key="7">
    <source>
        <dbReference type="ARBA" id="ARBA00022692"/>
    </source>
</evidence>
<evidence type="ECO:0000256" key="11">
    <source>
        <dbReference type="ARBA" id="ARBA00023136"/>
    </source>
</evidence>
<dbReference type="PANTHER" id="PTHR46056:SF12">
    <property type="entry name" value="LONG-CHAIN-ALCOHOL OXIDASE"/>
    <property type="match status" value="1"/>
</dbReference>
<evidence type="ECO:0000259" key="16">
    <source>
        <dbReference type="Pfam" id="PF05199"/>
    </source>
</evidence>
<evidence type="ECO:0000313" key="18">
    <source>
        <dbReference type="Proteomes" id="UP000664203"/>
    </source>
</evidence>
<dbReference type="PIRSF" id="PIRSF028937">
    <property type="entry name" value="Lg_Ch_AO"/>
    <property type="match status" value="1"/>
</dbReference>
<protein>
    <recommendedName>
        <fullName evidence="5 12">Long-chain-alcohol oxidase</fullName>
        <ecNumber evidence="5 12">1.1.3.20</ecNumber>
    </recommendedName>
</protein>
<keyword evidence="8" id="KW-0274">FAD</keyword>
<accession>A0A8H3IUJ4</accession>
<evidence type="ECO:0000313" key="17">
    <source>
        <dbReference type="EMBL" id="CAF9927174.1"/>
    </source>
</evidence>
<evidence type="ECO:0000256" key="2">
    <source>
        <dbReference type="ARBA" id="ARBA00003842"/>
    </source>
</evidence>
<dbReference type="Proteomes" id="UP000664203">
    <property type="component" value="Unassembled WGS sequence"/>
</dbReference>
<dbReference type="Pfam" id="PF05199">
    <property type="entry name" value="GMC_oxred_C"/>
    <property type="match status" value="1"/>
</dbReference>
<dbReference type="OrthoDB" id="269227at2759"/>
<evidence type="ECO:0000256" key="10">
    <source>
        <dbReference type="ARBA" id="ARBA00023002"/>
    </source>
</evidence>
<organism evidence="17 18">
    <name type="scientific">Alectoria fallacina</name>
    <dbReference type="NCBI Taxonomy" id="1903189"/>
    <lineage>
        <taxon>Eukaryota</taxon>
        <taxon>Fungi</taxon>
        <taxon>Dikarya</taxon>
        <taxon>Ascomycota</taxon>
        <taxon>Pezizomycotina</taxon>
        <taxon>Lecanoromycetes</taxon>
        <taxon>OSLEUM clade</taxon>
        <taxon>Lecanoromycetidae</taxon>
        <taxon>Lecanorales</taxon>
        <taxon>Lecanorineae</taxon>
        <taxon>Parmeliaceae</taxon>
        <taxon>Alectoria</taxon>
    </lineage>
</organism>
<evidence type="ECO:0000259" key="15">
    <source>
        <dbReference type="Pfam" id="PF00890"/>
    </source>
</evidence>
<keyword evidence="10 12" id="KW-0560">Oxidoreductase</keyword>
<proteinExistence type="inferred from homology"/>
<dbReference type="EMBL" id="CAJPDR010000224">
    <property type="protein sequence ID" value="CAF9927174.1"/>
    <property type="molecule type" value="Genomic_DNA"/>
</dbReference>
<comment type="similarity">
    <text evidence="4 12">Belongs to the GMC oxidoreductase family.</text>
</comment>
<reference evidence="17" key="1">
    <citation type="submission" date="2021-03" db="EMBL/GenBank/DDBJ databases">
        <authorList>
            <person name="Tagirdzhanova G."/>
        </authorList>
    </citation>
    <scope>NUCLEOTIDE SEQUENCE</scope>
</reference>
<name>A0A8H3IUJ4_9LECA</name>
<dbReference type="Pfam" id="PF00890">
    <property type="entry name" value="FAD_binding_2"/>
    <property type="match status" value="1"/>
</dbReference>
<dbReference type="InterPro" id="IPR007867">
    <property type="entry name" value="GMC_OxRtase_C"/>
</dbReference>
<feature type="active site" description="Proton acceptor" evidence="13">
    <location>
        <position position="677"/>
    </location>
</feature>
<dbReference type="AlphaFoldDB" id="A0A8H3IUJ4"/>
<dbReference type="Pfam" id="PF00732">
    <property type="entry name" value="GMC_oxred_N"/>
    <property type="match status" value="1"/>
</dbReference>
<keyword evidence="18" id="KW-1185">Reference proteome</keyword>
<sequence>MTSTQLNLIAPIDTPLPPPPDGQVLTESQWVTLMAIADAVIPSIEVSSTLSNSSLCIAPSEYTSTVETIAQRIPAQTDPSLTQRFLQENASSVPGFRELVERILGNYLREDARKGIRVILSALDTRAGCLLATGYTTSYHLQPVNVRQQILQGWAKSYLPPLKQGAMGLESLLISAWAKTSPTIGPILGFPRAPVHGKPGKGFDYNFLQLPFGVGPEILETDVVIVGSGCGGAVCAKNLAEAGHRVMVVEKAYHWGPEHLPMSEKDGPIHLFANGGVDSSDDSSIVILSGQSWGGGGTINWSASLQTQAFVRKEWADAGLPFFTSSEFQDSLDRVCHRMGVSTKHVEHNKNNQILADGARKLGYSQKVVPQNSGGKKHHCGYCTLGCGAAEKQGPVVSFLPDAQMAGAQFIEGLQVEKVLFDLIKGKRTAVGVKGSWQSRDSFGGVHGPDRTTREVIIKAKRVIISSGSLESPLLLLRSGLKNPQIGRNLYLHPAAMIYATFPDQEPINPWEGAILTSLVDEFQNLDGNHHGVKLECTTMLPSWLLASLPWTGGLDLKMFASKLPYMTGQFPIVREKVPGRVYPDPTDGRCRIAYTPTAMDAKHAMVGIVALAKVLYLEGAKEIFLGTAGMPRFTRPDVDANADDGKGVNNPEFQSWLVDVQKKGLALSDCKWASAHQMGTCRMAATQRAGVVDPRGKVWGVEGLYVSDSSVFPSASGVNPMVTNMAISDWISKGLAKDLSAETKIETRARL</sequence>
<keyword evidence="6" id="KW-0285">Flavoprotein</keyword>
<dbReference type="GO" id="GO:0046577">
    <property type="term" value="F:long-chain-alcohol oxidase activity"/>
    <property type="evidence" value="ECO:0007669"/>
    <property type="project" value="UniProtKB-EC"/>
</dbReference>
<feature type="domain" description="Glucose-methanol-choline oxidoreductase C-terminal" evidence="16">
    <location>
        <begin position="590"/>
        <end position="728"/>
    </location>
</feature>
<evidence type="ECO:0000256" key="4">
    <source>
        <dbReference type="ARBA" id="ARBA00010790"/>
    </source>
</evidence>
<evidence type="ECO:0000256" key="6">
    <source>
        <dbReference type="ARBA" id="ARBA00022630"/>
    </source>
</evidence>
<dbReference type="Gene3D" id="3.50.50.60">
    <property type="entry name" value="FAD/NAD(P)-binding domain"/>
    <property type="match status" value="2"/>
</dbReference>